<organism evidence="2 3">
    <name type="scientific">Phocaeicola barnesiae</name>
    <dbReference type="NCBI Taxonomy" id="376804"/>
    <lineage>
        <taxon>Bacteria</taxon>
        <taxon>Pseudomonadati</taxon>
        <taxon>Bacteroidota</taxon>
        <taxon>Bacteroidia</taxon>
        <taxon>Bacteroidales</taxon>
        <taxon>Bacteroidaceae</taxon>
        <taxon>Phocaeicola</taxon>
    </lineage>
</organism>
<dbReference type="EMBL" id="JANRHJ010000006">
    <property type="protein sequence ID" value="MCR8873615.1"/>
    <property type="molecule type" value="Genomic_DNA"/>
</dbReference>
<proteinExistence type="predicted"/>
<feature type="signal peptide" evidence="1">
    <location>
        <begin position="1"/>
        <end position="20"/>
    </location>
</feature>
<dbReference type="Gene3D" id="2.30.260.10">
    <property type="entry name" value="putative xylanase like domain"/>
    <property type="match status" value="1"/>
</dbReference>
<keyword evidence="3" id="KW-1185">Reference proteome</keyword>
<name>A0AAW5N8Q9_9BACT</name>
<dbReference type="AlphaFoldDB" id="A0AAW5N8Q9"/>
<evidence type="ECO:0000313" key="3">
    <source>
        <dbReference type="Proteomes" id="UP001204579"/>
    </source>
</evidence>
<dbReference type="SUPFAM" id="SSF54001">
    <property type="entry name" value="Cysteine proteinases"/>
    <property type="match status" value="1"/>
</dbReference>
<reference evidence="2 3" key="1">
    <citation type="submission" date="2022-08" db="EMBL/GenBank/DDBJ databases">
        <authorList>
            <person name="Zeman M."/>
            <person name="Kubasova T."/>
        </authorList>
    </citation>
    <scope>NUCLEOTIDE SEQUENCE [LARGE SCALE GENOMIC DNA]</scope>
    <source>
        <strain evidence="2 3">ET62</strain>
    </source>
</reference>
<accession>A0AAW5N8Q9</accession>
<dbReference type="RefSeq" id="WP_026320114.1">
    <property type="nucleotide sequence ID" value="NZ_JANRHJ010000006.1"/>
</dbReference>
<dbReference type="InterPro" id="IPR038765">
    <property type="entry name" value="Papain-like_cys_pep_sf"/>
</dbReference>
<comment type="caution">
    <text evidence="2">The sequence shown here is derived from an EMBL/GenBank/DDBJ whole genome shotgun (WGS) entry which is preliminary data.</text>
</comment>
<feature type="chain" id="PRO_5043980795" evidence="1">
    <location>
        <begin position="21"/>
        <end position="277"/>
    </location>
</feature>
<dbReference type="Gene3D" id="1.10.3670.10">
    <property type="entry name" value="Putative xylanase like domain"/>
    <property type="match status" value="1"/>
</dbReference>
<evidence type="ECO:0000313" key="2">
    <source>
        <dbReference type="EMBL" id="MCR8873615.1"/>
    </source>
</evidence>
<dbReference type="GeneID" id="82442804"/>
<keyword evidence="1" id="KW-0732">Signal</keyword>
<dbReference type="Proteomes" id="UP001204579">
    <property type="component" value="Unassembled WGS sequence"/>
</dbReference>
<dbReference type="Pfam" id="PF07313">
    <property type="entry name" value="AmiA-like"/>
    <property type="match status" value="1"/>
</dbReference>
<sequence length="277" mass="31167">MAVRCWGLIGGLLFANVAMAQPTDSIKVARLLEAAKTLPADSSRALFFAERFIGTSYVAGTLDNRNPDENLVVCLDRLDCTTFVETVAALVLCDKQHSTSYASFKKNLTTVRYRNGERNGYLSRLHYFSDWIADNERKGIVREYTRTISGYTWPVTLNFMSRHPDSYPALKNAPELVEQLKQMEAPWHSYTMPYIPKGWLNRQPEELPIVNGSILALTTTIDGLDVTHVGFACWIGGELHLLHASSQKGKVILDPLTLYEYQKNKKTHTGVRVIAIL</sequence>
<dbReference type="InterPro" id="IPR010846">
    <property type="entry name" value="AmiA-like"/>
</dbReference>
<gene>
    <name evidence="2" type="ORF">NW209_06255</name>
</gene>
<protein>
    <submittedName>
        <fullName evidence="2">DUF1460 domain-containing protein</fullName>
    </submittedName>
</protein>
<evidence type="ECO:0000256" key="1">
    <source>
        <dbReference type="SAM" id="SignalP"/>
    </source>
</evidence>